<reference evidence="2 3" key="1">
    <citation type="submission" date="2018-06" db="EMBL/GenBank/DDBJ databases">
        <title>Comparative genomics reveals the genomic features of Rhizophagus irregularis, R. cerebriforme, R. diaphanum and Gigaspora rosea, and their symbiotic lifestyle signature.</title>
        <authorList>
            <person name="Morin E."/>
            <person name="San Clemente H."/>
            <person name="Chen E.C.H."/>
            <person name="De La Providencia I."/>
            <person name="Hainaut M."/>
            <person name="Kuo A."/>
            <person name="Kohler A."/>
            <person name="Murat C."/>
            <person name="Tang N."/>
            <person name="Roy S."/>
            <person name="Loubradou J."/>
            <person name="Henrissat B."/>
            <person name="Grigoriev I.V."/>
            <person name="Corradi N."/>
            <person name="Roux C."/>
            <person name="Martin F.M."/>
        </authorList>
    </citation>
    <scope>NUCLEOTIDE SEQUENCE [LARGE SCALE GENOMIC DNA]</scope>
    <source>
        <strain evidence="2 3">DAOM 227022</strain>
    </source>
</reference>
<evidence type="ECO:0000313" key="2">
    <source>
        <dbReference type="EMBL" id="RIA93842.1"/>
    </source>
</evidence>
<keyword evidence="1" id="KW-0472">Membrane</keyword>
<evidence type="ECO:0000256" key="1">
    <source>
        <dbReference type="SAM" id="Phobius"/>
    </source>
</evidence>
<sequence>MGTFSCALTVNRSGYFLIYFFSSFFINSIDLHFAYRSFMDSIWIPRCDKLIELEKSFNIDSIENPSSSPNRSNDFYNITLDDSCVRNSILFGESFLDFWIWINYELTSGMYHLCDY</sequence>
<feature type="transmembrane region" description="Helical" evidence="1">
    <location>
        <begin position="15"/>
        <end position="35"/>
    </location>
</feature>
<comment type="caution">
    <text evidence="2">The sequence shown here is derived from an EMBL/GenBank/DDBJ whole genome shotgun (WGS) entry which is preliminary data.</text>
</comment>
<gene>
    <name evidence="2" type="ORF">C1645_873802</name>
</gene>
<accession>A0A397T7M0</accession>
<dbReference type="Proteomes" id="UP000265703">
    <property type="component" value="Unassembled WGS sequence"/>
</dbReference>
<protein>
    <submittedName>
        <fullName evidence="2">Uncharacterized protein</fullName>
    </submittedName>
</protein>
<dbReference type="AlphaFoldDB" id="A0A397T7M0"/>
<keyword evidence="3" id="KW-1185">Reference proteome</keyword>
<name>A0A397T7M0_9GLOM</name>
<keyword evidence="1" id="KW-0812">Transmembrane</keyword>
<proteinExistence type="predicted"/>
<organism evidence="2 3">
    <name type="scientific">Glomus cerebriforme</name>
    <dbReference type="NCBI Taxonomy" id="658196"/>
    <lineage>
        <taxon>Eukaryota</taxon>
        <taxon>Fungi</taxon>
        <taxon>Fungi incertae sedis</taxon>
        <taxon>Mucoromycota</taxon>
        <taxon>Glomeromycotina</taxon>
        <taxon>Glomeromycetes</taxon>
        <taxon>Glomerales</taxon>
        <taxon>Glomeraceae</taxon>
        <taxon>Glomus</taxon>
    </lineage>
</organism>
<evidence type="ECO:0000313" key="3">
    <source>
        <dbReference type="Proteomes" id="UP000265703"/>
    </source>
</evidence>
<dbReference type="EMBL" id="QKYT01000095">
    <property type="protein sequence ID" value="RIA93842.1"/>
    <property type="molecule type" value="Genomic_DNA"/>
</dbReference>
<keyword evidence="1" id="KW-1133">Transmembrane helix</keyword>